<evidence type="ECO:0000313" key="2">
    <source>
        <dbReference type="Proteomes" id="UP000621307"/>
    </source>
</evidence>
<proteinExistence type="predicted"/>
<name>A0ABR8BPF0_9NOSO</name>
<reference evidence="1 2" key="1">
    <citation type="journal article" date="2020" name="ISME J.">
        <title>Comparative genomics reveals insights into cyanobacterial evolution and habitat adaptation.</title>
        <authorList>
            <person name="Chen M.Y."/>
            <person name="Teng W.K."/>
            <person name="Zhao L."/>
            <person name="Hu C.X."/>
            <person name="Zhou Y.K."/>
            <person name="Han B.P."/>
            <person name="Song L.R."/>
            <person name="Shu W.S."/>
        </authorList>
    </citation>
    <scope>NUCLEOTIDE SEQUENCE [LARGE SCALE GENOMIC DNA]</scope>
    <source>
        <strain evidence="1 2">FACHB-3921</strain>
    </source>
</reference>
<protein>
    <submittedName>
        <fullName evidence="1">Uncharacterized protein</fullName>
    </submittedName>
</protein>
<keyword evidence="2" id="KW-1185">Reference proteome</keyword>
<organism evidence="1 2">
    <name type="scientific">Nostoc parmelioides FACHB-3921</name>
    <dbReference type="NCBI Taxonomy" id="2692909"/>
    <lineage>
        <taxon>Bacteria</taxon>
        <taxon>Bacillati</taxon>
        <taxon>Cyanobacteriota</taxon>
        <taxon>Cyanophyceae</taxon>
        <taxon>Nostocales</taxon>
        <taxon>Nostocaceae</taxon>
        <taxon>Nostoc</taxon>
    </lineage>
</organism>
<dbReference type="RefSeq" id="WP_206757618.1">
    <property type="nucleotide sequence ID" value="NZ_JACJQL010000080.1"/>
</dbReference>
<gene>
    <name evidence="1" type="ORF">H6G14_28580</name>
</gene>
<sequence length="304" mass="34913">MTPTPLHPYTPTPLKNMITQEKFDKGIALLQTHFNRELCKSAIAIWSEYLNEHLSDEEFTLAVKEAIIGLDFFPSAKKLVEFATATKEVAAIAQWQIIIAAAKTANEQWRQEILQQLKDQAHTALAVIGGVDAVAWADEWQLNKLNKEFITVYCQSHSQMKLLPPARIGQPHFQILEEEISSEAINLETKSPSIRRVLENLHLRSIGVEIPRVQVYKNTFARYGWEIDEQRLNFFLAMDEETKKQFLARFQFAMKNKSSWHSPQIIFDDISGYQAPLPTVDVKAIARQWLTEQQHEHSISSLED</sequence>
<dbReference type="Proteomes" id="UP000621307">
    <property type="component" value="Unassembled WGS sequence"/>
</dbReference>
<comment type="caution">
    <text evidence="1">The sequence shown here is derived from an EMBL/GenBank/DDBJ whole genome shotgun (WGS) entry which is preliminary data.</text>
</comment>
<dbReference type="EMBL" id="JACJQL010000080">
    <property type="protein sequence ID" value="MBD2255179.1"/>
    <property type="molecule type" value="Genomic_DNA"/>
</dbReference>
<accession>A0ABR8BPF0</accession>
<evidence type="ECO:0000313" key="1">
    <source>
        <dbReference type="EMBL" id="MBD2255179.1"/>
    </source>
</evidence>